<evidence type="ECO:0000256" key="1">
    <source>
        <dbReference type="ARBA" id="ARBA00022723"/>
    </source>
</evidence>
<dbReference type="Proteomes" id="UP000054558">
    <property type="component" value="Unassembled WGS sequence"/>
</dbReference>
<dbReference type="GO" id="GO:0008270">
    <property type="term" value="F:zinc ion binding"/>
    <property type="evidence" value="ECO:0007669"/>
    <property type="project" value="UniProtKB-KW"/>
</dbReference>
<dbReference type="PANTHER" id="PTHR10131:SF157">
    <property type="entry name" value="RECEPTOR-ASSOCIATED FACTOR, PUTATIVE-RELATED"/>
    <property type="match status" value="1"/>
</dbReference>
<dbReference type="PANTHER" id="PTHR10131">
    <property type="entry name" value="TNF RECEPTOR ASSOCIATED FACTOR"/>
    <property type="match status" value="1"/>
</dbReference>
<dbReference type="Pfam" id="PF02176">
    <property type="entry name" value="zf-TRAF"/>
    <property type="match status" value="1"/>
</dbReference>
<sequence>MAIKRFDFGGSPNERSSAQPIPIKKPAASDAMGANGVQSGSASWRQLALSGLSLHQQILAASRRLPPLLDLDSEGACRGSAEGGNEELRIAEAMDCMREFVPRAAQLGSDKATNISGGSPPQSTLEPGVTPPCTPALLPCSPTPRWQIMGPASPGGNKLRRLQSMADVAHVREHSCCPDFGSSPREEFQVPTRSSSLDSAHKTAGDSSPSDGFLKRVRLYEEIRCSACDALFDCPESLQLHQPTCIHRDVTCELCGQARPLRQLAAHVQRECPHAQVACPKDGCAWKGHREFLKTHLNEVCAFAVVPCPFAGSGCPARVTRGKLGDHLTDDITNHLLLVAHENAQLRVRLHQMGAAQTLIQTRVDNLETVVLVDHEEDDTDDAASEGSSA</sequence>
<feature type="region of interest" description="Disordered" evidence="5">
    <location>
        <begin position="108"/>
        <end position="136"/>
    </location>
</feature>
<feature type="region of interest" description="Disordered" evidence="5">
    <location>
        <begin position="182"/>
        <end position="210"/>
    </location>
</feature>
<evidence type="ECO:0000313" key="7">
    <source>
        <dbReference type="EMBL" id="GAQ87571.1"/>
    </source>
</evidence>
<evidence type="ECO:0000256" key="5">
    <source>
        <dbReference type="SAM" id="MobiDB-lite"/>
    </source>
</evidence>
<protein>
    <submittedName>
        <fullName evidence="7">Putative traf-type zinc finger family protein</fullName>
    </submittedName>
</protein>
<keyword evidence="2 4" id="KW-0863">Zinc-finger</keyword>
<proteinExistence type="predicted"/>
<dbReference type="AlphaFoldDB" id="A0A1Y1IER2"/>
<dbReference type="PROSITE" id="PS00028">
    <property type="entry name" value="ZINC_FINGER_C2H2_1"/>
    <property type="match status" value="1"/>
</dbReference>
<evidence type="ECO:0000256" key="4">
    <source>
        <dbReference type="PROSITE-ProRule" id="PRU00207"/>
    </source>
</evidence>
<dbReference type="PROSITE" id="PS50145">
    <property type="entry name" value="ZF_TRAF"/>
    <property type="match status" value="1"/>
</dbReference>
<dbReference type="SUPFAM" id="SSF49599">
    <property type="entry name" value="TRAF domain-like"/>
    <property type="match status" value="1"/>
</dbReference>
<organism evidence="7 8">
    <name type="scientific">Klebsormidium nitens</name>
    <name type="common">Green alga</name>
    <name type="synonym">Ulothrix nitens</name>
    <dbReference type="NCBI Taxonomy" id="105231"/>
    <lineage>
        <taxon>Eukaryota</taxon>
        <taxon>Viridiplantae</taxon>
        <taxon>Streptophyta</taxon>
        <taxon>Klebsormidiophyceae</taxon>
        <taxon>Klebsormidiales</taxon>
        <taxon>Klebsormidiaceae</taxon>
        <taxon>Klebsormidium</taxon>
    </lineage>
</organism>
<evidence type="ECO:0000313" key="8">
    <source>
        <dbReference type="Proteomes" id="UP000054558"/>
    </source>
</evidence>
<dbReference type="OrthoDB" id="6475149at2759"/>
<name>A0A1Y1IER2_KLENI</name>
<reference evidence="7 8" key="1">
    <citation type="journal article" date="2014" name="Nat. Commun.">
        <title>Klebsormidium flaccidum genome reveals primary factors for plant terrestrial adaptation.</title>
        <authorList>
            <person name="Hori K."/>
            <person name="Maruyama F."/>
            <person name="Fujisawa T."/>
            <person name="Togashi T."/>
            <person name="Yamamoto N."/>
            <person name="Seo M."/>
            <person name="Sato S."/>
            <person name="Yamada T."/>
            <person name="Mori H."/>
            <person name="Tajima N."/>
            <person name="Moriyama T."/>
            <person name="Ikeuchi M."/>
            <person name="Watanabe M."/>
            <person name="Wada H."/>
            <person name="Kobayashi K."/>
            <person name="Saito M."/>
            <person name="Masuda T."/>
            <person name="Sasaki-Sekimoto Y."/>
            <person name="Mashiguchi K."/>
            <person name="Awai K."/>
            <person name="Shimojima M."/>
            <person name="Masuda S."/>
            <person name="Iwai M."/>
            <person name="Nobusawa T."/>
            <person name="Narise T."/>
            <person name="Kondo S."/>
            <person name="Saito H."/>
            <person name="Sato R."/>
            <person name="Murakawa M."/>
            <person name="Ihara Y."/>
            <person name="Oshima-Yamada Y."/>
            <person name="Ohtaka K."/>
            <person name="Satoh M."/>
            <person name="Sonobe K."/>
            <person name="Ishii M."/>
            <person name="Ohtani R."/>
            <person name="Kanamori-Sato M."/>
            <person name="Honoki R."/>
            <person name="Miyazaki D."/>
            <person name="Mochizuki H."/>
            <person name="Umetsu J."/>
            <person name="Higashi K."/>
            <person name="Shibata D."/>
            <person name="Kamiya Y."/>
            <person name="Sato N."/>
            <person name="Nakamura Y."/>
            <person name="Tabata S."/>
            <person name="Ida S."/>
            <person name="Kurokawa K."/>
            <person name="Ohta H."/>
        </authorList>
    </citation>
    <scope>NUCLEOTIDE SEQUENCE [LARGE SCALE GENOMIC DNA]</scope>
    <source>
        <strain evidence="7 8">NIES-2285</strain>
    </source>
</reference>
<keyword evidence="1 4" id="KW-0479">Metal-binding</keyword>
<gene>
    <name evidence="7" type="ORF">KFL_003620020</name>
</gene>
<feature type="zinc finger region" description="TRAF-type" evidence="4">
    <location>
        <begin position="266"/>
        <end position="324"/>
    </location>
</feature>
<feature type="region of interest" description="Disordered" evidence="5">
    <location>
        <begin position="1"/>
        <end position="37"/>
    </location>
</feature>
<evidence type="ECO:0000256" key="2">
    <source>
        <dbReference type="ARBA" id="ARBA00022771"/>
    </source>
</evidence>
<feature type="domain" description="TRAF-type" evidence="6">
    <location>
        <begin position="266"/>
        <end position="324"/>
    </location>
</feature>
<dbReference type="EMBL" id="DF237311">
    <property type="protein sequence ID" value="GAQ87571.1"/>
    <property type="molecule type" value="Genomic_DNA"/>
</dbReference>
<dbReference type="Gene3D" id="3.30.40.10">
    <property type="entry name" value="Zinc/RING finger domain, C3HC4 (zinc finger)"/>
    <property type="match status" value="1"/>
</dbReference>
<feature type="compositionally biased region" description="Polar residues" evidence="5">
    <location>
        <begin position="111"/>
        <end position="125"/>
    </location>
</feature>
<keyword evidence="8" id="KW-1185">Reference proteome</keyword>
<dbReference type="InterPro" id="IPR001293">
    <property type="entry name" value="Znf_TRAF"/>
</dbReference>
<keyword evidence="3 4" id="KW-0862">Zinc</keyword>
<accession>A0A1Y1IER2</accession>
<dbReference type="InterPro" id="IPR013087">
    <property type="entry name" value="Znf_C2H2_type"/>
</dbReference>
<dbReference type="InterPro" id="IPR013083">
    <property type="entry name" value="Znf_RING/FYVE/PHD"/>
</dbReference>
<evidence type="ECO:0000259" key="6">
    <source>
        <dbReference type="PROSITE" id="PS50145"/>
    </source>
</evidence>
<evidence type="ECO:0000256" key="3">
    <source>
        <dbReference type="ARBA" id="ARBA00022833"/>
    </source>
</evidence>
<dbReference type="STRING" id="105231.A0A1Y1IER2"/>